<dbReference type="SMR" id="A0A7M7IPA3"/>
<dbReference type="Proteomes" id="UP000002358">
    <property type="component" value="Chromosome 1"/>
</dbReference>
<dbReference type="InParanoid" id="A0A7M7IPA3"/>
<evidence type="ECO:0000256" key="8">
    <source>
        <dbReference type="ARBA" id="ARBA00023170"/>
    </source>
</evidence>
<evidence type="ECO:0000256" key="6">
    <source>
        <dbReference type="ARBA" id="ARBA00022989"/>
    </source>
</evidence>
<dbReference type="FunCoup" id="A0A7M7IPA3">
    <property type="interactions" value="69"/>
</dbReference>
<name>A0A7M7IPA3_NASVI</name>
<keyword evidence="5 10" id="KW-0552">Olfaction</keyword>
<evidence type="ECO:0000256" key="2">
    <source>
        <dbReference type="ARBA" id="ARBA00022475"/>
    </source>
</evidence>
<feature type="transmembrane region" description="Helical" evidence="10">
    <location>
        <begin position="34"/>
        <end position="58"/>
    </location>
</feature>
<feature type="transmembrane region" description="Helical" evidence="10">
    <location>
        <begin position="70"/>
        <end position="90"/>
    </location>
</feature>
<dbReference type="PANTHER" id="PTHR21137:SF35">
    <property type="entry name" value="ODORANT RECEPTOR 19A-RELATED"/>
    <property type="match status" value="1"/>
</dbReference>
<accession>A0A7M7IPA3</accession>
<dbReference type="PANTHER" id="PTHR21137">
    <property type="entry name" value="ODORANT RECEPTOR"/>
    <property type="match status" value="1"/>
</dbReference>
<keyword evidence="6 10" id="KW-1133">Transmembrane helix</keyword>
<evidence type="ECO:0000313" key="11">
    <source>
        <dbReference type="EnsemblMetazoa" id="XP_016836494"/>
    </source>
</evidence>
<evidence type="ECO:0000256" key="4">
    <source>
        <dbReference type="ARBA" id="ARBA00022692"/>
    </source>
</evidence>
<feature type="transmembrane region" description="Helical" evidence="10">
    <location>
        <begin position="288"/>
        <end position="308"/>
    </location>
</feature>
<comment type="caution">
    <text evidence="10">Lacks conserved residue(s) required for the propagation of feature annotation.</text>
</comment>
<feature type="transmembrane region" description="Helical" evidence="10">
    <location>
        <begin position="124"/>
        <end position="154"/>
    </location>
</feature>
<keyword evidence="3 10" id="KW-0716">Sensory transduction</keyword>
<dbReference type="AlphaFoldDB" id="A0A7M7IPA3"/>
<evidence type="ECO:0000313" key="12">
    <source>
        <dbReference type="Proteomes" id="UP000002358"/>
    </source>
</evidence>
<reference evidence="11" key="1">
    <citation type="submission" date="2021-01" db="UniProtKB">
        <authorList>
            <consortium name="EnsemblMetazoa"/>
        </authorList>
    </citation>
    <scope>IDENTIFICATION</scope>
</reference>
<keyword evidence="12" id="KW-1185">Reference proteome</keyword>
<evidence type="ECO:0000256" key="7">
    <source>
        <dbReference type="ARBA" id="ARBA00023136"/>
    </source>
</evidence>
<comment type="similarity">
    <text evidence="10">Belongs to the insect chemoreceptor superfamily. Heteromeric odorant receptor channel (TC 1.A.69) family.</text>
</comment>
<evidence type="ECO:0000256" key="1">
    <source>
        <dbReference type="ARBA" id="ARBA00004651"/>
    </source>
</evidence>
<protein>
    <recommendedName>
        <fullName evidence="10">Odorant receptor</fullName>
    </recommendedName>
</protein>
<dbReference type="OrthoDB" id="7548151at2759"/>
<sequence>MEAKLAKYARYRNVVRRLLLLSGIWPHLEDTCRLYRVLTFSATFVIAALGAKVFAYCIDNIAHVSLFAKGMSNAFSFYTSVLKVLCYLVYRKDLVMLNDCLGRRFEDELKREDRRPLLLQSISVYTRFMCIVAGLTATALVFYTLVPLVFIFKYKKLTQIYQGRYPFAVEPGGRVYWCVCFVESISVVFVWNVVCSVDNAFGLHSFRMCGLLRSLADRFAKLQPDDPGYIVELRDCVRTHQLVLRAKEALQRVYGLVVLWTYVTSAIIMCSILYQADQAKKHMTVTRVIFFTSYITLKLLQSFTYAYYGSLVSQESEKCQNAIYTSNWPGSGDLRLMKDVLIIQSQRPIVLRANGFFIVSMEMFEKIVNTTISYFFLLQAVEEK</sequence>
<dbReference type="InterPro" id="IPR004117">
    <property type="entry name" value="7tm6_olfct_rcpt"/>
</dbReference>
<comment type="subcellular location">
    <subcellularLocation>
        <location evidence="1 10">Cell membrane</location>
        <topology evidence="1 10">Multi-pass membrane protein</topology>
    </subcellularLocation>
</comment>
<dbReference type="GO" id="GO:0005886">
    <property type="term" value="C:plasma membrane"/>
    <property type="evidence" value="ECO:0007669"/>
    <property type="project" value="UniProtKB-SubCell"/>
</dbReference>
<dbReference type="OMA" id="QTFIYAW"/>
<dbReference type="GO" id="GO:0007165">
    <property type="term" value="P:signal transduction"/>
    <property type="evidence" value="ECO:0007669"/>
    <property type="project" value="UniProtKB-KW"/>
</dbReference>
<evidence type="ECO:0000256" key="10">
    <source>
        <dbReference type="RuleBase" id="RU351113"/>
    </source>
</evidence>
<evidence type="ECO:0000256" key="3">
    <source>
        <dbReference type="ARBA" id="ARBA00022606"/>
    </source>
</evidence>
<evidence type="ECO:0000256" key="5">
    <source>
        <dbReference type="ARBA" id="ARBA00022725"/>
    </source>
</evidence>
<dbReference type="GO" id="GO:0004984">
    <property type="term" value="F:olfactory receptor activity"/>
    <property type="evidence" value="ECO:0007669"/>
    <property type="project" value="InterPro"/>
</dbReference>
<evidence type="ECO:0000256" key="9">
    <source>
        <dbReference type="ARBA" id="ARBA00023224"/>
    </source>
</evidence>
<proteinExistence type="inferred from homology"/>
<feature type="transmembrane region" description="Helical" evidence="10">
    <location>
        <begin position="253"/>
        <end position="276"/>
    </location>
</feature>
<keyword evidence="8 10" id="KW-0675">Receptor</keyword>
<dbReference type="EnsemblMetazoa" id="XM_016981005">
    <property type="protein sequence ID" value="XP_016836494"/>
    <property type="gene ID" value="GeneID_100463171"/>
</dbReference>
<dbReference type="Pfam" id="PF02949">
    <property type="entry name" value="7tm_6"/>
    <property type="match status" value="1"/>
</dbReference>
<organism evidence="11 12">
    <name type="scientific">Nasonia vitripennis</name>
    <name type="common">Parasitic wasp</name>
    <dbReference type="NCBI Taxonomy" id="7425"/>
    <lineage>
        <taxon>Eukaryota</taxon>
        <taxon>Metazoa</taxon>
        <taxon>Ecdysozoa</taxon>
        <taxon>Arthropoda</taxon>
        <taxon>Hexapoda</taxon>
        <taxon>Insecta</taxon>
        <taxon>Pterygota</taxon>
        <taxon>Neoptera</taxon>
        <taxon>Endopterygota</taxon>
        <taxon>Hymenoptera</taxon>
        <taxon>Apocrita</taxon>
        <taxon>Proctotrupomorpha</taxon>
        <taxon>Chalcidoidea</taxon>
        <taxon>Pteromalidae</taxon>
        <taxon>Pteromalinae</taxon>
        <taxon>Nasonia</taxon>
    </lineage>
</organism>
<gene>
    <name evidence="11" type="primary">100463171</name>
</gene>
<dbReference type="GO" id="GO:0005549">
    <property type="term" value="F:odorant binding"/>
    <property type="evidence" value="ECO:0007669"/>
    <property type="project" value="InterPro"/>
</dbReference>
<keyword evidence="7 10" id="KW-0472">Membrane</keyword>
<keyword evidence="9 10" id="KW-0807">Transducer</keyword>
<keyword evidence="4 10" id="KW-0812">Transmembrane</keyword>
<keyword evidence="2" id="KW-1003">Cell membrane</keyword>
<feature type="transmembrane region" description="Helical" evidence="10">
    <location>
        <begin position="175"/>
        <end position="194"/>
    </location>
</feature>